<dbReference type="Gene3D" id="3.90.70.10">
    <property type="entry name" value="Cysteine proteinases"/>
    <property type="match status" value="1"/>
</dbReference>
<dbReference type="SUPFAM" id="SSF54001">
    <property type="entry name" value="Cysteine proteinases"/>
    <property type="match status" value="1"/>
</dbReference>
<dbReference type="InterPro" id="IPR028889">
    <property type="entry name" value="USP"/>
</dbReference>
<evidence type="ECO:0000313" key="2">
    <source>
        <dbReference type="EMBL" id="QHT25756.1"/>
    </source>
</evidence>
<feature type="domain" description="USP" evidence="1">
    <location>
        <begin position="6"/>
        <end position="291"/>
    </location>
</feature>
<accession>A0A6C0E9E5</accession>
<dbReference type="GO" id="GO:0004843">
    <property type="term" value="F:cysteine-type deubiquitinase activity"/>
    <property type="evidence" value="ECO:0007669"/>
    <property type="project" value="InterPro"/>
</dbReference>
<name>A0A6C0E9E5_9ZZZZ</name>
<evidence type="ECO:0000259" key="1">
    <source>
        <dbReference type="PROSITE" id="PS50235"/>
    </source>
</evidence>
<dbReference type="AlphaFoldDB" id="A0A6C0E9E5"/>
<dbReference type="InterPro" id="IPR001394">
    <property type="entry name" value="Peptidase_C19_UCH"/>
</dbReference>
<dbReference type="GO" id="GO:0016579">
    <property type="term" value="P:protein deubiquitination"/>
    <property type="evidence" value="ECO:0007669"/>
    <property type="project" value="InterPro"/>
</dbReference>
<dbReference type="CDD" id="cd02257">
    <property type="entry name" value="Peptidase_C19"/>
    <property type="match status" value="1"/>
</dbReference>
<reference evidence="2" key="1">
    <citation type="journal article" date="2020" name="Nature">
        <title>Giant virus diversity and host interactions through global metagenomics.</title>
        <authorList>
            <person name="Schulz F."/>
            <person name="Roux S."/>
            <person name="Paez-Espino D."/>
            <person name="Jungbluth S."/>
            <person name="Walsh D.A."/>
            <person name="Denef V.J."/>
            <person name="McMahon K.D."/>
            <person name="Konstantinidis K.T."/>
            <person name="Eloe-Fadrosh E.A."/>
            <person name="Kyrpides N.C."/>
            <person name="Woyke T."/>
        </authorList>
    </citation>
    <scope>NUCLEOTIDE SEQUENCE</scope>
    <source>
        <strain evidence="2">GVMAG-M-3300023179-27</strain>
    </source>
</reference>
<dbReference type="EMBL" id="MN739774">
    <property type="protein sequence ID" value="QHT25756.1"/>
    <property type="molecule type" value="Genomic_DNA"/>
</dbReference>
<dbReference type="InterPro" id="IPR038765">
    <property type="entry name" value="Papain-like_cys_pep_sf"/>
</dbReference>
<sequence>MNRKPYVIEDGLNTSYISSLLLGLFYNNSNNTEILNTNSTNYSGIYLQEIIKNGFVDLINKNYSVTSDILNEIRNYSYLCGWCKDNKYFFKPQDVIKYLDFLLQLFQYKILEIEKITVTEDMKCNEIIKKQYNIIDLEINENATIKNLLDHWFEQNIIGKKEIKNQGDYTLYIDKYYYKLTSIPAFIPISIKRFNESNKKIKMSVDIMKKIKLNKVNDDTQKKLRWYISSIICHKGDSFENGYYYCINKKMDKWILFDYHHIPSLTEIDISDDDVKEIIMTECVLLIYSIG</sequence>
<proteinExistence type="predicted"/>
<dbReference type="Pfam" id="PF00443">
    <property type="entry name" value="UCH"/>
    <property type="match status" value="1"/>
</dbReference>
<organism evidence="2">
    <name type="scientific">viral metagenome</name>
    <dbReference type="NCBI Taxonomy" id="1070528"/>
    <lineage>
        <taxon>unclassified sequences</taxon>
        <taxon>metagenomes</taxon>
        <taxon>organismal metagenomes</taxon>
    </lineage>
</organism>
<protein>
    <recommendedName>
        <fullName evidence="1">USP domain-containing protein</fullName>
    </recommendedName>
</protein>
<dbReference type="PROSITE" id="PS50235">
    <property type="entry name" value="USP_3"/>
    <property type="match status" value="1"/>
</dbReference>